<dbReference type="NCBIfam" id="TIGR01484">
    <property type="entry name" value="HAD-SF-IIB"/>
    <property type="match status" value="1"/>
</dbReference>
<name>A0ABT7V4Z8_9ACTN</name>
<dbReference type="SUPFAM" id="SSF56784">
    <property type="entry name" value="HAD-like"/>
    <property type="match status" value="1"/>
</dbReference>
<accession>A0ABT7V4Z8</accession>
<comment type="caution">
    <text evidence="1">The sequence shown here is derived from an EMBL/GenBank/DDBJ whole genome shotgun (WGS) entry which is preliminary data.</text>
</comment>
<dbReference type="PANTHER" id="PTHR10000:SF8">
    <property type="entry name" value="HAD SUPERFAMILY HYDROLASE-LIKE, TYPE 3"/>
    <property type="match status" value="1"/>
</dbReference>
<dbReference type="Pfam" id="PF08282">
    <property type="entry name" value="Hydrolase_3"/>
    <property type="match status" value="1"/>
</dbReference>
<keyword evidence="2" id="KW-1185">Reference proteome</keyword>
<protein>
    <submittedName>
        <fullName evidence="1">HAD family hydrolase</fullName>
        <ecNumber evidence="1">3.1.3.-</ecNumber>
    </submittedName>
</protein>
<keyword evidence="1" id="KW-0378">Hydrolase</keyword>
<dbReference type="EMBL" id="JAUDEA010000015">
    <property type="protein sequence ID" value="MDM8271679.1"/>
    <property type="molecule type" value="Genomic_DNA"/>
</dbReference>
<evidence type="ECO:0000313" key="2">
    <source>
        <dbReference type="Proteomes" id="UP001529256"/>
    </source>
</evidence>
<gene>
    <name evidence="1" type="ORF">QUW25_08390</name>
</gene>
<reference evidence="1" key="1">
    <citation type="submission" date="2023-06" db="EMBL/GenBank/DDBJ databases">
        <title>Identification and characterization of horizontal gene transfer across gut microbiota members of farm animals based on homology search.</title>
        <authorList>
            <person name="Schwarzerova J."/>
            <person name="Nykrynova M."/>
            <person name="Jureckova K."/>
            <person name="Cejkova D."/>
            <person name="Rychlik I."/>
        </authorList>
    </citation>
    <scope>NUCLEOTIDE SEQUENCE</scope>
    <source>
        <strain evidence="1">153_Feed</strain>
    </source>
</reference>
<dbReference type="EC" id="3.1.3.-" evidence="1"/>
<dbReference type="Gene3D" id="3.30.1240.10">
    <property type="match status" value="1"/>
</dbReference>
<dbReference type="Proteomes" id="UP001529256">
    <property type="component" value="Unassembled WGS sequence"/>
</dbReference>
<dbReference type="PANTHER" id="PTHR10000">
    <property type="entry name" value="PHOSPHOSERINE PHOSPHATASE"/>
    <property type="match status" value="1"/>
</dbReference>
<organism evidence="1 2">
    <name type="scientific">Thermophilibacter provencensis</name>
    <dbReference type="NCBI Taxonomy" id="1852386"/>
    <lineage>
        <taxon>Bacteria</taxon>
        <taxon>Bacillati</taxon>
        <taxon>Actinomycetota</taxon>
        <taxon>Coriobacteriia</taxon>
        <taxon>Coriobacteriales</taxon>
        <taxon>Atopobiaceae</taxon>
        <taxon>Thermophilibacter</taxon>
    </lineage>
</organism>
<dbReference type="InterPro" id="IPR006379">
    <property type="entry name" value="HAD-SF_hydro_IIB"/>
</dbReference>
<evidence type="ECO:0000313" key="1">
    <source>
        <dbReference type="EMBL" id="MDM8271679.1"/>
    </source>
</evidence>
<dbReference type="Gene3D" id="3.40.50.1000">
    <property type="entry name" value="HAD superfamily/HAD-like"/>
    <property type="match status" value="1"/>
</dbReference>
<dbReference type="RefSeq" id="WP_289511756.1">
    <property type="nucleotide sequence ID" value="NZ_JAUDEA010000015.1"/>
</dbReference>
<reference evidence="1" key="2">
    <citation type="submission" date="2023-06" db="EMBL/GenBank/DDBJ databases">
        <authorList>
            <person name="Zeman M."/>
            <person name="Kubasova T."/>
            <person name="Jahodarova E."/>
            <person name="Nykrynova M."/>
            <person name="Rychlik I."/>
        </authorList>
    </citation>
    <scope>NUCLEOTIDE SEQUENCE</scope>
    <source>
        <strain evidence="1">153_Feed</strain>
    </source>
</reference>
<dbReference type="InterPro" id="IPR036412">
    <property type="entry name" value="HAD-like_sf"/>
</dbReference>
<dbReference type="GO" id="GO:0016787">
    <property type="term" value="F:hydrolase activity"/>
    <property type="evidence" value="ECO:0007669"/>
    <property type="project" value="UniProtKB-KW"/>
</dbReference>
<dbReference type="InterPro" id="IPR023214">
    <property type="entry name" value="HAD_sf"/>
</dbReference>
<proteinExistence type="predicted"/>
<sequence length="285" mass="30739">MIKLALSDMDNTLIPFGAPHVSDRTIEAVHAVLDAGVFFGPATGREPLELKRFFQGDEACFRTGIFSNGKRVHANGVAVRTILLGHNELVRIDEALRGEKGVFLVCYPEQTDETNPAYGVRTTKPELAVFEGRTHFTGTVVDEVPNEDFIAATIACPGPPERMDRCRQIIAEAVPEVRIVSPIPEWFDVLPAGVSKASGLDVLLDALDLTPSEVVVFGDAENDLDIMRRVPHAVAVANANDEVKRVARHHVGSVGEDGVAEALLEIARATAVGETPAFLADEGLE</sequence>